<dbReference type="GO" id="GO:0008410">
    <property type="term" value="F:CoA-transferase activity"/>
    <property type="evidence" value="ECO:0007669"/>
    <property type="project" value="TreeGrafter"/>
</dbReference>
<keyword evidence="3" id="KW-1185">Reference proteome</keyword>
<dbReference type="AlphaFoldDB" id="A0A975S694"/>
<reference evidence="2" key="1">
    <citation type="submission" date="2021-06" db="EMBL/GenBank/DDBJ databases">
        <title>Novel species in genus Arthrobacter.</title>
        <authorList>
            <person name="Zhang G."/>
        </authorList>
    </citation>
    <scope>NUCLEOTIDE SEQUENCE</scope>
    <source>
        <strain evidence="2">Zg-ZUI122</strain>
    </source>
</reference>
<dbReference type="PANTHER" id="PTHR48207">
    <property type="entry name" value="SUCCINATE--HYDROXYMETHYLGLUTARATE COA-TRANSFERASE"/>
    <property type="match status" value="1"/>
</dbReference>
<dbReference type="Pfam" id="PF02515">
    <property type="entry name" value="CoA_transf_3"/>
    <property type="match status" value="1"/>
</dbReference>
<dbReference type="Proteomes" id="UP000680588">
    <property type="component" value="Chromosome"/>
</dbReference>
<dbReference type="InterPro" id="IPR044855">
    <property type="entry name" value="CoA-Trfase_III_dom3_sf"/>
</dbReference>
<name>A0A975S694_9MICC</name>
<dbReference type="RefSeq" id="WP_207348409.1">
    <property type="nucleotide sequence ID" value="NZ_CP076456.1"/>
</dbReference>
<dbReference type="InterPro" id="IPR023606">
    <property type="entry name" value="CoA-Trfase_III_dom_1_sf"/>
</dbReference>
<proteinExistence type="predicted"/>
<dbReference type="EMBL" id="CP076456">
    <property type="protein sequence ID" value="QWQ36586.1"/>
    <property type="molecule type" value="Genomic_DNA"/>
</dbReference>
<dbReference type="InterPro" id="IPR050483">
    <property type="entry name" value="CoA-transferase_III_domain"/>
</dbReference>
<accession>A0A975S694</accession>
<organism evidence="2 3">
    <name type="scientific">Arthrobacter sunyaminii</name>
    <dbReference type="NCBI Taxonomy" id="2816859"/>
    <lineage>
        <taxon>Bacteria</taxon>
        <taxon>Bacillati</taxon>
        <taxon>Actinomycetota</taxon>
        <taxon>Actinomycetes</taxon>
        <taxon>Micrococcales</taxon>
        <taxon>Micrococcaceae</taxon>
        <taxon>Arthrobacter</taxon>
    </lineage>
</organism>
<evidence type="ECO:0000313" key="2">
    <source>
        <dbReference type="EMBL" id="QWQ36586.1"/>
    </source>
</evidence>
<dbReference type="KEGG" id="asun:KG104_01835"/>
<gene>
    <name evidence="2" type="ORF">KG104_01835</name>
</gene>
<sequence>MRPLEGVVVLDLSRYIAGPTASMMLADQGADVIKVEPLPGGDPSRQSGPFMDGGESVYFMSANRNKRSLAVDLRSAEGLSAVQRIAAGCDVLIENFKPGTVSRMGLSYSDLAPRNPGLVHCSISGFGSGAAGSTMAGFDQNAQGMSGFMSVTGTAETGPLRAGIPVADSSTGLVAGFAILAKLFEKAHTGVGGQVSTSLMQTMTFMMTYQAQKYLSLGIVPTMEGNDHPLIFPQGTFRTRDGHVTIASGNQQMWEKLAAVLGLDDLLRDARFSTNEVRLDNRVQLRKLMEEQLAGKNSADWISIINRAGIPCGPVLAMDCVFNHPLARELELTGSVHHSTLGDMLVLGRPADTGDAPWLHSAPPVLGEHSQAVLADHGFSEAEIAEYTRRGIIAQG</sequence>
<evidence type="ECO:0000256" key="1">
    <source>
        <dbReference type="ARBA" id="ARBA00022679"/>
    </source>
</evidence>
<dbReference type="PANTHER" id="PTHR48207:SF3">
    <property type="entry name" value="SUCCINATE--HYDROXYMETHYLGLUTARATE COA-TRANSFERASE"/>
    <property type="match status" value="1"/>
</dbReference>
<dbReference type="SUPFAM" id="SSF89796">
    <property type="entry name" value="CoA-transferase family III (CaiB/BaiF)"/>
    <property type="match status" value="1"/>
</dbReference>
<dbReference type="InterPro" id="IPR003673">
    <property type="entry name" value="CoA-Trfase_fam_III"/>
</dbReference>
<dbReference type="Gene3D" id="3.30.1540.10">
    <property type="entry name" value="formyl-coa transferase, domain 3"/>
    <property type="match status" value="1"/>
</dbReference>
<keyword evidence="1 2" id="KW-0808">Transferase</keyword>
<evidence type="ECO:0000313" key="3">
    <source>
        <dbReference type="Proteomes" id="UP000680588"/>
    </source>
</evidence>
<dbReference type="Gene3D" id="3.40.50.10540">
    <property type="entry name" value="Crotonobetainyl-coa:carnitine coa-transferase, domain 1"/>
    <property type="match status" value="1"/>
</dbReference>
<protein>
    <submittedName>
        <fullName evidence="2">CoA transferase</fullName>
    </submittedName>
</protein>